<dbReference type="AlphaFoldDB" id="A0A2M8EPV1"/>
<reference evidence="2" key="1">
    <citation type="submission" date="2017-09" db="EMBL/GenBank/DDBJ databases">
        <title>Depth-based differentiation of microbial function through sediment-hosted aquifers and enrichment of novel symbionts in the deep terrestrial subsurface.</title>
        <authorList>
            <person name="Probst A.J."/>
            <person name="Ladd B."/>
            <person name="Jarett J.K."/>
            <person name="Geller-Mcgrath D.E."/>
            <person name="Sieber C.M.K."/>
            <person name="Emerson J.B."/>
            <person name="Anantharaman K."/>
            <person name="Thomas B.C."/>
            <person name="Malmstrom R."/>
            <person name="Stieglmeier M."/>
            <person name="Klingl A."/>
            <person name="Woyke T."/>
            <person name="Ryan C.M."/>
            <person name="Banfield J.F."/>
        </authorList>
    </citation>
    <scope>NUCLEOTIDE SEQUENCE [LARGE SCALE GENOMIC DNA]</scope>
</reference>
<name>A0A2M8EPV1_9BACT</name>
<sequence length="300" mass="35112">MTSLEKDIYKTLAYFSYFNYPLTIFELWKWQYQPDRVYSLDEITQVLQGSKWLKDRVSSCEGMYCIGAEKVVSQQVAIRKERYLNAVRKERKLKKVLIYIQRLPDVAGAALCNNMPFHFTDEYSDIDLFVITKKDRTWSARFASVMPLIILKQRPGEVAKDPVDISFFLGEDAMDLSSLKIADSDPYLAYWIKTLTPVHGNDELWQKFFKANSWANTFLPNSDQPRRAYRMRVNTKIKLPSLPISESKAREIQEQKFPADIKDRMNKDSRIVVAHNILKFHKNDRRAEIARNFQSKICGI</sequence>
<proteinExistence type="predicted"/>
<evidence type="ECO:0008006" key="3">
    <source>
        <dbReference type="Google" id="ProtNLM"/>
    </source>
</evidence>
<comment type="caution">
    <text evidence="1">The sequence shown here is derived from an EMBL/GenBank/DDBJ whole genome shotgun (WGS) entry which is preliminary data.</text>
</comment>
<dbReference type="Proteomes" id="UP000230251">
    <property type="component" value="Unassembled WGS sequence"/>
</dbReference>
<evidence type="ECO:0000313" key="1">
    <source>
        <dbReference type="EMBL" id="PJC24770.1"/>
    </source>
</evidence>
<evidence type="ECO:0000313" key="2">
    <source>
        <dbReference type="Proteomes" id="UP000230251"/>
    </source>
</evidence>
<gene>
    <name evidence="1" type="ORF">CO057_01200</name>
</gene>
<dbReference type="EMBL" id="PFSI01000019">
    <property type="protein sequence ID" value="PJC24770.1"/>
    <property type="molecule type" value="Genomic_DNA"/>
</dbReference>
<protein>
    <recommendedName>
        <fullName evidence="3">Polymerase nucleotidyl transferase domain-containing protein</fullName>
    </recommendedName>
</protein>
<organism evidence="1 2">
    <name type="scientific">Candidatus Uhrbacteria bacterium CG_4_9_14_0_2_um_filter_41_50</name>
    <dbReference type="NCBI Taxonomy" id="1975031"/>
    <lineage>
        <taxon>Bacteria</taxon>
        <taxon>Candidatus Uhriibacteriota</taxon>
    </lineage>
</organism>
<accession>A0A2M8EPV1</accession>